<feature type="compositionally biased region" description="Polar residues" evidence="1">
    <location>
        <begin position="567"/>
        <end position="577"/>
    </location>
</feature>
<accession>A0ABQ9HDY7</accession>
<dbReference type="EMBL" id="JARBHB010000005">
    <property type="protein sequence ID" value="KAJ8882523.1"/>
    <property type="molecule type" value="Genomic_DNA"/>
</dbReference>
<feature type="region of interest" description="Disordered" evidence="1">
    <location>
        <begin position="301"/>
        <end position="367"/>
    </location>
</feature>
<name>A0ABQ9HDY7_9NEOP</name>
<evidence type="ECO:0000313" key="3">
    <source>
        <dbReference type="Proteomes" id="UP001159363"/>
    </source>
</evidence>
<dbReference type="Proteomes" id="UP001159363">
    <property type="component" value="Chromosome 4"/>
</dbReference>
<evidence type="ECO:0000256" key="1">
    <source>
        <dbReference type="SAM" id="MobiDB-lite"/>
    </source>
</evidence>
<feature type="compositionally biased region" description="Basic and acidic residues" evidence="1">
    <location>
        <begin position="350"/>
        <end position="360"/>
    </location>
</feature>
<proteinExistence type="predicted"/>
<keyword evidence="3" id="KW-1185">Reference proteome</keyword>
<feature type="compositionally biased region" description="Basic residues" evidence="1">
    <location>
        <begin position="322"/>
        <end position="331"/>
    </location>
</feature>
<sequence>MQGWGKREYLEKTRRQAAPSSTIPACENLGVNPPGIEPGSQRSRHGHPTSITAGNRLGNKAAIHSSECSPLEPRLLLEFRMCESSWTIPLVDGFSRRSPVYPSPSFRRYFILASLHPHWLSSLDVESRPNISTTNSYALVHATVLKQAAIQRDASLPPPRRRRYRDEPGLFRETAGIGESAGRMAKAGSPLMKTSPLITSPGAGERHLYVIGVREGDWGGWSWGQEARANHLDLGLRLRGLGVWEIKKTGSPVCRLSAPLCLQRGIRKYNSPGPDLLLSPGPLSPRLFCCRYLGRVERAVAPSERPGNSGGAERVLGGSQHRGIKRKRGRTGMREEIGNLRENPPTSSIARHDSHVRGSESDPAGNRTRSTCSFDIFLLVCSNHPRVRWPKSRLLERVKKGNERGATAAPRAVPSYQFLTDPLCSWARTFFASIRGPISSPATAISAIKTFLGVQNPLNPFRACLRHLAGRRWEQPYPPRQHPGDRQGNNPLPSPLDTPRTCHSNSLPHPPPPNIGLLMDHLQTTNPFQPYPGDGLIRASFAIKTWLPSHPQLRCHPLPSARGTNLLAGSTQPSPLSRTEDESEGGSCGDIASATLLPQRSLKVQDASPSSGATRLGLSPHHNPSQTFNKWRLRDFSLPQPVVFRVASSRVRVSVKLTWHQSARIVHIGPACSDAPPMPKPDSISVGCNLSPYTTSPEHIFD</sequence>
<evidence type="ECO:0000313" key="2">
    <source>
        <dbReference type="EMBL" id="KAJ8882523.1"/>
    </source>
</evidence>
<comment type="caution">
    <text evidence="2">The sequence shown here is derived from an EMBL/GenBank/DDBJ whole genome shotgun (WGS) entry which is preliminary data.</text>
</comment>
<feature type="region of interest" description="Disordered" evidence="1">
    <location>
        <begin position="474"/>
        <end position="515"/>
    </location>
</feature>
<feature type="region of interest" description="Disordered" evidence="1">
    <location>
        <begin position="1"/>
        <end position="55"/>
    </location>
</feature>
<protein>
    <submittedName>
        <fullName evidence="2">Uncharacterized protein</fullName>
    </submittedName>
</protein>
<organism evidence="2 3">
    <name type="scientific">Dryococelus australis</name>
    <dbReference type="NCBI Taxonomy" id="614101"/>
    <lineage>
        <taxon>Eukaryota</taxon>
        <taxon>Metazoa</taxon>
        <taxon>Ecdysozoa</taxon>
        <taxon>Arthropoda</taxon>
        <taxon>Hexapoda</taxon>
        <taxon>Insecta</taxon>
        <taxon>Pterygota</taxon>
        <taxon>Neoptera</taxon>
        <taxon>Polyneoptera</taxon>
        <taxon>Phasmatodea</taxon>
        <taxon>Verophasmatodea</taxon>
        <taxon>Anareolatae</taxon>
        <taxon>Phasmatidae</taxon>
        <taxon>Eurycanthinae</taxon>
        <taxon>Dryococelus</taxon>
    </lineage>
</organism>
<feature type="compositionally biased region" description="Basic and acidic residues" evidence="1">
    <location>
        <begin position="1"/>
        <end position="14"/>
    </location>
</feature>
<reference evidence="2 3" key="1">
    <citation type="submission" date="2023-02" db="EMBL/GenBank/DDBJ databases">
        <title>LHISI_Scaffold_Assembly.</title>
        <authorList>
            <person name="Stuart O.P."/>
            <person name="Cleave R."/>
            <person name="Magrath M.J.L."/>
            <person name="Mikheyev A.S."/>
        </authorList>
    </citation>
    <scope>NUCLEOTIDE SEQUENCE [LARGE SCALE GENOMIC DNA]</scope>
    <source>
        <strain evidence="2">Daus_M_001</strain>
        <tissue evidence="2">Leg muscle</tissue>
    </source>
</reference>
<gene>
    <name evidence="2" type="ORF">PR048_014334</name>
</gene>
<feature type="region of interest" description="Disordered" evidence="1">
    <location>
        <begin position="557"/>
        <end position="624"/>
    </location>
</feature>